<name>A0A1B6VK11_9PROT</name>
<dbReference type="Proteomes" id="UP000077786">
    <property type="component" value="Unassembled WGS sequence"/>
</dbReference>
<gene>
    <name evidence="2" type="ORF">A0123_01593</name>
</gene>
<keyword evidence="1" id="KW-0812">Transmembrane</keyword>
<dbReference type="PATRIC" id="fig|38307.3.peg.1641"/>
<proteinExistence type="predicted"/>
<accession>A0A1B6VK11</accession>
<keyword evidence="1" id="KW-0472">Membrane</keyword>
<feature type="transmembrane region" description="Helical" evidence="1">
    <location>
        <begin position="37"/>
        <end position="55"/>
    </location>
</feature>
<protein>
    <recommendedName>
        <fullName evidence="4">DUF3325 domain-containing protein</fullName>
    </recommendedName>
</protein>
<feature type="transmembrane region" description="Helical" evidence="1">
    <location>
        <begin position="62"/>
        <end position="83"/>
    </location>
</feature>
<evidence type="ECO:0000313" key="2">
    <source>
        <dbReference type="EMBL" id="OAJ67552.1"/>
    </source>
</evidence>
<sequence>MLIVCLVFWLLGLGLQAACEPKMLRFARLPDLTLPPSVRWGRFIFPLLGLVIVLWTDPVVAIFIWAGTFSVAAVIVAIVWASLARVLEARR</sequence>
<keyword evidence="1" id="KW-1133">Transmembrane helix</keyword>
<reference evidence="2 3" key="1">
    <citation type="submission" date="2016-03" db="EMBL/GenBank/DDBJ databases">
        <title>Draft genome sequence of Gluconobacter cerinus strain CECT 9110.</title>
        <authorList>
            <person name="Sainz F."/>
            <person name="Mas A."/>
            <person name="Torija M.J."/>
        </authorList>
    </citation>
    <scope>NUCLEOTIDE SEQUENCE [LARGE SCALE GENOMIC DNA]</scope>
    <source>
        <strain evidence="2 3">CECT 9110</strain>
    </source>
</reference>
<comment type="caution">
    <text evidence="2">The sequence shown here is derived from an EMBL/GenBank/DDBJ whole genome shotgun (WGS) entry which is preliminary data.</text>
</comment>
<evidence type="ECO:0008006" key="4">
    <source>
        <dbReference type="Google" id="ProtNLM"/>
    </source>
</evidence>
<evidence type="ECO:0000313" key="3">
    <source>
        <dbReference type="Proteomes" id="UP000077786"/>
    </source>
</evidence>
<evidence type="ECO:0000256" key="1">
    <source>
        <dbReference type="SAM" id="Phobius"/>
    </source>
</evidence>
<dbReference type="EMBL" id="LUTU01000007">
    <property type="protein sequence ID" value="OAJ67552.1"/>
    <property type="molecule type" value="Genomic_DNA"/>
</dbReference>
<dbReference type="AlphaFoldDB" id="A0A1B6VK11"/>
<organism evidence="2 3">
    <name type="scientific">Gluconobacter cerinus</name>
    <dbReference type="NCBI Taxonomy" id="38307"/>
    <lineage>
        <taxon>Bacteria</taxon>
        <taxon>Pseudomonadati</taxon>
        <taxon>Pseudomonadota</taxon>
        <taxon>Alphaproteobacteria</taxon>
        <taxon>Acetobacterales</taxon>
        <taxon>Acetobacteraceae</taxon>
        <taxon>Gluconobacter</taxon>
    </lineage>
</organism>